<protein>
    <submittedName>
        <fullName evidence="2">Uncharacterized protein</fullName>
    </submittedName>
</protein>
<dbReference type="AlphaFoldDB" id="A0A915JBF0"/>
<name>A0A915JBF0_ROMCU</name>
<accession>A0A915JBF0</accession>
<reference evidence="2" key="1">
    <citation type="submission" date="2022-11" db="UniProtKB">
        <authorList>
            <consortium name="WormBaseParasite"/>
        </authorList>
    </citation>
    <scope>IDENTIFICATION</scope>
</reference>
<dbReference type="WBParaSite" id="nRc.2.0.1.t23823-RA">
    <property type="protein sequence ID" value="nRc.2.0.1.t23823-RA"/>
    <property type="gene ID" value="nRc.2.0.1.g23823"/>
</dbReference>
<proteinExistence type="predicted"/>
<sequence length="70" mass="8432">MFKQAQRLITEKTIAKMAKNEIFRRFRSLKMSNTLIQQQPGSLSIVDEYLKNIRELKRDRERRTKFCIGK</sequence>
<evidence type="ECO:0000313" key="1">
    <source>
        <dbReference type="Proteomes" id="UP000887565"/>
    </source>
</evidence>
<keyword evidence="1" id="KW-1185">Reference proteome</keyword>
<evidence type="ECO:0000313" key="2">
    <source>
        <dbReference type="WBParaSite" id="nRc.2.0.1.t23823-RA"/>
    </source>
</evidence>
<dbReference type="Proteomes" id="UP000887565">
    <property type="component" value="Unplaced"/>
</dbReference>
<organism evidence="1 2">
    <name type="scientific">Romanomermis culicivorax</name>
    <name type="common">Nematode worm</name>
    <dbReference type="NCBI Taxonomy" id="13658"/>
    <lineage>
        <taxon>Eukaryota</taxon>
        <taxon>Metazoa</taxon>
        <taxon>Ecdysozoa</taxon>
        <taxon>Nematoda</taxon>
        <taxon>Enoplea</taxon>
        <taxon>Dorylaimia</taxon>
        <taxon>Mermithida</taxon>
        <taxon>Mermithoidea</taxon>
        <taxon>Mermithidae</taxon>
        <taxon>Romanomermis</taxon>
    </lineage>
</organism>